<keyword evidence="1" id="KW-0472">Membrane</keyword>
<evidence type="ECO:0000313" key="2">
    <source>
        <dbReference type="EMBL" id="CAG7867437.1"/>
    </source>
</evidence>
<dbReference type="EMBL" id="LR031568">
    <property type="protein sequence ID" value="VDC64359.1"/>
    <property type="molecule type" value="Genomic_DNA"/>
</dbReference>
<name>A0A3P5YAE6_BRACM</name>
<keyword evidence="1" id="KW-1133">Transmembrane helix</keyword>
<accession>A0A3P5YAE6</accession>
<proteinExistence type="predicted"/>
<dbReference type="Proteomes" id="UP000694005">
    <property type="component" value="Chromosome A09"/>
</dbReference>
<keyword evidence="1" id="KW-0812">Transmembrane</keyword>
<dbReference type="Gramene" id="A09p79040.2_BraZ1">
    <property type="protein sequence ID" value="A09p79040.2_BraZ1.CDS"/>
    <property type="gene ID" value="A09g79040.2_BraZ1"/>
</dbReference>
<evidence type="ECO:0000313" key="3">
    <source>
        <dbReference type="EMBL" id="VDC64359.1"/>
    </source>
</evidence>
<reference evidence="3" key="1">
    <citation type="submission" date="2018-11" db="EMBL/GenBank/DDBJ databases">
        <authorList>
            <consortium name="Genoscope - CEA"/>
            <person name="William W."/>
        </authorList>
    </citation>
    <scope>NUCLEOTIDE SEQUENCE</scope>
</reference>
<protein>
    <submittedName>
        <fullName evidence="2">Uncharacterized protein</fullName>
    </submittedName>
</protein>
<dbReference type="EMBL" id="LS974625">
    <property type="protein sequence ID" value="CAG7867437.1"/>
    <property type="molecule type" value="Genomic_DNA"/>
</dbReference>
<feature type="transmembrane region" description="Helical" evidence="1">
    <location>
        <begin position="33"/>
        <end position="55"/>
    </location>
</feature>
<organism evidence="3">
    <name type="scientific">Brassica campestris</name>
    <name type="common">Field mustard</name>
    <dbReference type="NCBI Taxonomy" id="3711"/>
    <lineage>
        <taxon>Eukaryota</taxon>
        <taxon>Viridiplantae</taxon>
        <taxon>Streptophyta</taxon>
        <taxon>Embryophyta</taxon>
        <taxon>Tracheophyta</taxon>
        <taxon>Spermatophyta</taxon>
        <taxon>Magnoliopsida</taxon>
        <taxon>eudicotyledons</taxon>
        <taxon>Gunneridae</taxon>
        <taxon>Pentapetalae</taxon>
        <taxon>rosids</taxon>
        <taxon>malvids</taxon>
        <taxon>Brassicales</taxon>
        <taxon>Brassicaceae</taxon>
        <taxon>Brassiceae</taxon>
        <taxon>Brassica</taxon>
    </lineage>
</organism>
<sequence>MAFGSFDLLMGFSFSDVVLDDHSPAVGSSGYLLLYQTFIALSLYLCLSCFVLRYVNIMRHKKTRYT</sequence>
<gene>
    <name evidence="3" type="ORF">BRAA09T41970Z</name>
    <name evidence="2" type="ORF">BRAPAZ1V2_A09P79040.2</name>
</gene>
<dbReference type="AlphaFoldDB" id="A0A3P5YAE6"/>
<evidence type="ECO:0000256" key="1">
    <source>
        <dbReference type="SAM" id="Phobius"/>
    </source>
</evidence>